<organism evidence="3 4">
    <name type="scientific">Streptomyces albireticuli</name>
    <dbReference type="NCBI Taxonomy" id="1940"/>
    <lineage>
        <taxon>Bacteria</taxon>
        <taxon>Bacillati</taxon>
        <taxon>Actinomycetota</taxon>
        <taxon>Actinomycetes</taxon>
        <taxon>Kitasatosporales</taxon>
        <taxon>Streptomycetaceae</taxon>
        <taxon>Streptomyces</taxon>
    </lineage>
</organism>
<proteinExistence type="predicted"/>
<dbReference type="Pfam" id="PF13581">
    <property type="entry name" value="HATPase_c_2"/>
    <property type="match status" value="1"/>
</dbReference>
<evidence type="ECO:0000313" key="4">
    <source>
        <dbReference type="Proteomes" id="UP000195755"/>
    </source>
</evidence>
<keyword evidence="1" id="KW-0723">Serine/threonine-protein kinase</keyword>
<keyword evidence="1" id="KW-0808">Transferase</keyword>
<accession>A0A1Z2L2S1</accession>
<name>A0A1Z2L2S1_9ACTN</name>
<dbReference type="PANTHER" id="PTHR35526">
    <property type="entry name" value="ANTI-SIGMA-F FACTOR RSBW-RELATED"/>
    <property type="match status" value="1"/>
</dbReference>
<dbReference type="SUPFAM" id="SSF55874">
    <property type="entry name" value="ATPase domain of HSP90 chaperone/DNA topoisomerase II/histidine kinase"/>
    <property type="match status" value="1"/>
</dbReference>
<dbReference type="PANTHER" id="PTHR35526:SF3">
    <property type="entry name" value="ANTI-SIGMA-F FACTOR RSBW"/>
    <property type="match status" value="1"/>
</dbReference>
<dbReference type="InterPro" id="IPR036890">
    <property type="entry name" value="HATPase_C_sf"/>
</dbReference>
<dbReference type="Proteomes" id="UP000195755">
    <property type="component" value="Chromosome"/>
</dbReference>
<dbReference type="CDD" id="cd16936">
    <property type="entry name" value="HATPase_RsbW-like"/>
    <property type="match status" value="1"/>
</dbReference>
<evidence type="ECO:0000259" key="2">
    <source>
        <dbReference type="Pfam" id="PF13581"/>
    </source>
</evidence>
<dbReference type="Gene3D" id="3.30.565.10">
    <property type="entry name" value="Histidine kinase-like ATPase, C-terminal domain"/>
    <property type="match status" value="1"/>
</dbReference>
<dbReference type="AlphaFoldDB" id="A0A1Z2L2S1"/>
<dbReference type="InterPro" id="IPR003594">
    <property type="entry name" value="HATPase_dom"/>
</dbReference>
<dbReference type="GO" id="GO:0004674">
    <property type="term" value="F:protein serine/threonine kinase activity"/>
    <property type="evidence" value="ECO:0007669"/>
    <property type="project" value="UniProtKB-KW"/>
</dbReference>
<protein>
    <submittedName>
        <fullName evidence="3">Regulatory protein</fullName>
    </submittedName>
</protein>
<dbReference type="RefSeq" id="WP_087926842.1">
    <property type="nucleotide sequence ID" value="NZ_CP021744.1"/>
</dbReference>
<dbReference type="KEGG" id="salj:SMD11_2921"/>
<feature type="domain" description="Histidine kinase/HSP90-like ATPase" evidence="2">
    <location>
        <begin position="17"/>
        <end position="121"/>
    </location>
</feature>
<dbReference type="EMBL" id="CP021744">
    <property type="protein sequence ID" value="ARZ68568.1"/>
    <property type="molecule type" value="Genomic_DNA"/>
</dbReference>
<evidence type="ECO:0000313" key="3">
    <source>
        <dbReference type="EMBL" id="ARZ68568.1"/>
    </source>
</evidence>
<gene>
    <name evidence="3" type="ORF">SMD11_2921</name>
</gene>
<keyword evidence="1" id="KW-0418">Kinase</keyword>
<dbReference type="OrthoDB" id="3214274at2"/>
<reference evidence="3 4" key="1">
    <citation type="submission" date="2017-06" db="EMBL/GenBank/DDBJ databases">
        <title>Streptomyces albireticuli Genome sequencing and assembly.</title>
        <authorList>
            <person name="Wang Y."/>
            <person name="Du B."/>
            <person name="Ding Y."/>
            <person name="Liu H."/>
            <person name="Hou Q."/>
            <person name="Liu K."/>
            <person name="Yao L."/>
            <person name="Wang C."/>
        </authorList>
    </citation>
    <scope>NUCLEOTIDE SEQUENCE [LARGE SCALE GENOMIC DNA]</scope>
    <source>
        <strain evidence="3 4">MDJK11</strain>
    </source>
</reference>
<sequence length="157" mass="16839">MATVSPENTWSYTLNLPHDPHSARIARTTLRSVLVSHDRDELVDDAMLLTSELVTNAYRYSDGPVELRVRHAWEAGIRITVWDTNPLVPAPFDAPPGGGGTDVPADGTYGRGLLIVRLCADNWGSQTFGGPASGAGFRGKLLWCEIGAKSPVAQLAA</sequence>
<dbReference type="InterPro" id="IPR050267">
    <property type="entry name" value="Anti-sigma-factor_SerPK"/>
</dbReference>
<evidence type="ECO:0000256" key="1">
    <source>
        <dbReference type="ARBA" id="ARBA00022527"/>
    </source>
</evidence>